<evidence type="ECO:0000313" key="3">
    <source>
        <dbReference type="Proteomes" id="UP001217417"/>
    </source>
</evidence>
<evidence type="ECO:0000313" key="2">
    <source>
        <dbReference type="EMBL" id="KAJ8098107.1"/>
    </source>
</evidence>
<gene>
    <name evidence="2" type="ORF">POJ06DRAFT_258557</name>
</gene>
<organism evidence="2 3">
    <name type="scientific">Lipomyces tetrasporus</name>
    <dbReference type="NCBI Taxonomy" id="54092"/>
    <lineage>
        <taxon>Eukaryota</taxon>
        <taxon>Fungi</taxon>
        <taxon>Dikarya</taxon>
        <taxon>Ascomycota</taxon>
        <taxon>Saccharomycotina</taxon>
        <taxon>Lipomycetes</taxon>
        <taxon>Lipomycetales</taxon>
        <taxon>Lipomycetaceae</taxon>
        <taxon>Lipomyces</taxon>
    </lineage>
</organism>
<keyword evidence="3" id="KW-1185">Reference proteome</keyword>
<evidence type="ECO:0000256" key="1">
    <source>
        <dbReference type="SAM" id="MobiDB-lite"/>
    </source>
</evidence>
<comment type="caution">
    <text evidence="2">The sequence shown here is derived from an EMBL/GenBank/DDBJ whole genome shotgun (WGS) entry which is preliminary data.</text>
</comment>
<name>A0AAD7VPR9_9ASCO</name>
<dbReference type="AlphaFoldDB" id="A0AAD7VPR9"/>
<dbReference type="GeneID" id="80883444"/>
<proteinExistence type="predicted"/>
<sequence>MGFKDNLLGPLPPGNGLYTRQSLSTDKDASRTPTNPPHHPSYKPDLDQPSAQQLPSVDQCICHLKLLTARANLQEDISTSESLFGLSDSLTERLSDRNKQEVLPKIREKRWQVYVFRAVERCRVLWEREDLSSHGHFDLITEKGKVINWGPDRAPPLGTICSCDGRSSINEIPNVLMVLHSSMQNPRAFFEDCIRQEKMDVWATGLPWALINTCIDNSSSTMSNFEQMTGFALDNLHDPSTAKTDAFLDDPKRPFEHGRGYVDRSFTTTCAQCNFTTNHEILKLQKFRRDLQALLKDDVPMPGTSLSQEGRPDKALNPDLRRHEMFFPNRIIIGGLKTLLINATDNIQVGKSTVTNIRDAFDRAIRDASLV</sequence>
<feature type="region of interest" description="Disordered" evidence="1">
    <location>
        <begin position="1"/>
        <end position="51"/>
    </location>
</feature>
<protein>
    <submittedName>
        <fullName evidence="2">Uncharacterized protein</fullName>
    </submittedName>
</protein>
<dbReference type="Proteomes" id="UP001217417">
    <property type="component" value="Unassembled WGS sequence"/>
</dbReference>
<accession>A0AAD7VPR9</accession>
<dbReference type="EMBL" id="JARPMG010000009">
    <property type="protein sequence ID" value="KAJ8098107.1"/>
    <property type="molecule type" value="Genomic_DNA"/>
</dbReference>
<reference evidence="2" key="1">
    <citation type="submission" date="2023-03" db="EMBL/GenBank/DDBJ databases">
        <title>Near-Complete genome sequence of Lipomyces tetrasporous NRRL Y-64009, an oleaginous yeast capable of growing on lignocellulosic hydrolysates.</title>
        <authorList>
            <consortium name="Lawrence Berkeley National Laboratory"/>
            <person name="Jagtap S.S."/>
            <person name="Liu J.-J."/>
            <person name="Walukiewicz H.E."/>
            <person name="Pangilinan J."/>
            <person name="Lipzen A."/>
            <person name="Ahrendt S."/>
            <person name="Koriabine M."/>
            <person name="Cobaugh K."/>
            <person name="Salamov A."/>
            <person name="Yoshinaga Y."/>
            <person name="Ng V."/>
            <person name="Daum C."/>
            <person name="Grigoriev I.V."/>
            <person name="Slininger P.J."/>
            <person name="Dien B.S."/>
            <person name="Jin Y.-S."/>
            <person name="Rao C.V."/>
        </authorList>
    </citation>
    <scope>NUCLEOTIDE SEQUENCE</scope>
    <source>
        <strain evidence="2">NRRL Y-64009</strain>
    </source>
</reference>
<dbReference type="RefSeq" id="XP_056041557.1">
    <property type="nucleotide sequence ID" value="XM_056188278.1"/>
</dbReference>
<feature type="compositionally biased region" description="Low complexity" evidence="1">
    <location>
        <begin position="1"/>
        <end position="17"/>
    </location>
</feature>